<reference evidence="1" key="1">
    <citation type="journal article" date="2014" name="Front. Microbiol.">
        <title>High frequency of phylogenetically diverse reductive dehalogenase-homologous genes in deep subseafloor sedimentary metagenomes.</title>
        <authorList>
            <person name="Kawai M."/>
            <person name="Futagami T."/>
            <person name="Toyoda A."/>
            <person name="Takaki Y."/>
            <person name="Nishi S."/>
            <person name="Hori S."/>
            <person name="Arai W."/>
            <person name="Tsubouchi T."/>
            <person name="Morono Y."/>
            <person name="Uchiyama I."/>
            <person name="Ito T."/>
            <person name="Fujiyama A."/>
            <person name="Inagaki F."/>
            <person name="Takami H."/>
        </authorList>
    </citation>
    <scope>NUCLEOTIDE SEQUENCE</scope>
    <source>
        <strain evidence="1">Expedition CK06-06</strain>
    </source>
</reference>
<proteinExistence type="predicted"/>
<feature type="non-terminal residue" evidence="1">
    <location>
        <position position="36"/>
    </location>
</feature>
<organism evidence="1">
    <name type="scientific">marine sediment metagenome</name>
    <dbReference type="NCBI Taxonomy" id="412755"/>
    <lineage>
        <taxon>unclassified sequences</taxon>
        <taxon>metagenomes</taxon>
        <taxon>ecological metagenomes</taxon>
    </lineage>
</organism>
<dbReference type="AlphaFoldDB" id="X1G574"/>
<name>X1G574_9ZZZZ</name>
<protein>
    <submittedName>
        <fullName evidence="1">Uncharacterized protein</fullName>
    </submittedName>
</protein>
<gene>
    <name evidence="1" type="ORF">S03H2_13342</name>
</gene>
<sequence>MERMLQAITENCINKFTYINKLFSKLDNELTKYDSN</sequence>
<evidence type="ECO:0000313" key="1">
    <source>
        <dbReference type="EMBL" id="GAH36714.1"/>
    </source>
</evidence>
<accession>X1G574</accession>
<dbReference type="EMBL" id="BARU01006774">
    <property type="protein sequence ID" value="GAH36714.1"/>
    <property type="molecule type" value="Genomic_DNA"/>
</dbReference>
<comment type="caution">
    <text evidence="1">The sequence shown here is derived from an EMBL/GenBank/DDBJ whole genome shotgun (WGS) entry which is preliminary data.</text>
</comment>